<keyword evidence="2" id="KW-1185">Reference proteome</keyword>
<organism evidence="1 2">
    <name type="scientific">Trichonephila clavipes</name>
    <name type="common">Golden silk orbweaver</name>
    <name type="synonym">Nephila clavipes</name>
    <dbReference type="NCBI Taxonomy" id="2585209"/>
    <lineage>
        <taxon>Eukaryota</taxon>
        <taxon>Metazoa</taxon>
        <taxon>Ecdysozoa</taxon>
        <taxon>Arthropoda</taxon>
        <taxon>Chelicerata</taxon>
        <taxon>Arachnida</taxon>
        <taxon>Araneae</taxon>
        <taxon>Araneomorphae</taxon>
        <taxon>Entelegynae</taxon>
        <taxon>Araneoidea</taxon>
        <taxon>Nephilidae</taxon>
        <taxon>Trichonephila</taxon>
    </lineage>
</organism>
<evidence type="ECO:0000313" key="2">
    <source>
        <dbReference type="Proteomes" id="UP000887159"/>
    </source>
</evidence>
<name>A0A8X6RFS3_TRICX</name>
<evidence type="ECO:0000313" key="1">
    <source>
        <dbReference type="EMBL" id="GFX91729.1"/>
    </source>
</evidence>
<accession>A0A8X6RFS3</accession>
<dbReference type="Proteomes" id="UP000887159">
    <property type="component" value="Unassembled WGS sequence"/>
</dbReference>
<protein>
    <submittedName>
        <fullName evidence="1">Uncharacterized protein</fullName>
    </submittedName>
</protein>
<dbReference type="AlphaFoldDB" id="A0A8X6RFS3"/>
<sequence length="79" mass="8753">MEQSKTSTGRRKDLLDYSIEVSSSTVPKMELKVNRIFTSCIRRLLTETLQSLNPIESSKLEATAAGSTSFILASLQRST</sequence>
<comment type="caution">
    <text evidence="1">The sequence shown here is derived from an EMBL/GenBank/DDBJ whole genome shotgun (WGS) entry which is preliminary data.</text>
</comment>
<gene>
    <name evidence="1" type="ORF">TNCV_3529281</name>
</gene>
<dbReference type="EMBL" id="BMAU01021136">
    <property type="protein sequence ID" value="GFX91729.1"/>
    <property type="molecule type" value="Genomic_DNA"/>
</dbReference>
<reference evidence="1" key="1">
    <citation type="submission" date="2020-08" db="EMBL/GenBank/DDBJ databases">
        <title>Multicomponent nature underlies the extraordinary mechanical properties of spider dragline silk.</title>
        <authorList>
            <person name="Kono N."/>
            <person name="Nakamura H."/>
            <person name="Mori M."/>
            <person name="Yoshida Y."/>
            <person name="Ohtoshi R."/>
            <person name="Malay A.D."/>
            <person name="Moran D.A.P."/>
            <person name="Tomita M."/>
            <person name="Numata K."/>
            <person name="Arakawa K."/>
        </authorList>
    </citation>
    <scope>NUCLEOTIDE SEQUENCE</scope>
</reference>
<proteinExistence type="predicted"/>